<dbReference type="Proteomes" id="UP000585609">
    <property type="component" value="Unassembled WGS sequence"/>
</dbReference>
<evidence type="ECO:0008006" key="3">
    <source>
        <dbReference type="Google" id="ProtNLM"/>
    </source>
</evidence>
<dbReference type="AlphaFoldDB" id="A0A6V8NVT2"/>
<organism evidence="1 2">
    <name type="scientific">Candidatus Hakubella thermalkaliphila</name>
    <dbReference type="NCBI Taxonomy" id="2754717"/>
    <lineage>
        <taxon>Bacteria</taxon>
        <taxon>Bacillati</taxon>
        <taxon>Actinomycetota</taxon>
        <taxon>Actinomycetota incertae sedis</taxon>
        <taxon>Candidatus Hakubellales</taxon>
        <taxon>Candidatus Hakubellaceae</taxon>
        <taxon>Candidatus Hakubella</taxon>
    </lineage>
</organism>
<protein>
    <recommendedName>
        <fullName evidence="3">3'-phosphate/5'-hydroxy nucleic acid ligase</fullName>
    </recommendedName>
</protein>
<evidence type="ECO:0000313" key="1">
    <source>
        <dbReference type="EMBL" id="GFP23584.1"/>
    </source>
</evidence>
<gene>
    <name evidence="1" type="ORF">HKBW3S09_01049</name>
</gene>
<comment type="caution">
    <text evidence="1">The sequence shown here is derived from an EMBL/GenBank/DDBJ whole genome shotgun (WGS) entry which is preliminary data.</text>
</comment>
<sequence>VVEICVGAGISRKVARMVPIGVLKG</sequence>
<reference evidence="1 2" key="1">
    <citation type="journal article" date="2020" name="Front. Microbiol.">
        <title>Single-cell genomics of novel Actinobacteria with the Wood-Ljungdahl pathway discovered in a serpentinizing system.</title>
        <authorList>
            <person name="Merino N."/>
            <person name="Kawai M."/>
            <person name="Boyd E.S."/>
            <person name="Colman D.R."/>
            <person name="McGlynn S.E."/>
            <person name="Nealson K.H."/>
            <person name="Kurokawa K."/>
            <person name="Hongoh Y."/>
        </authorList>
    </citation>
    <scope>NUCLEOTIDE SEQUENCE [LARGE SCALE GENOMIC DNA]</scope>
    <source>
        <strain evidence="1 2">S09_30</strain>
    </source>
</reference>
<accession>A0A6V8NVT2</accession>
<evidence type="ECO:0000313" key="2">
    <source>
        <dbReference type="Proteomes" id="UP000585609"/>
    </source>
</evidence>
<dbReference type="EMBL" id="BLRW01000140">
    <property type="protein sequence ID" value="GFP23584.1"/>
    <property type="molecule type" value="Genomic_DNA"/>
</dbReference>
<name>A0A6V8NVT2_9ACTN</name>
<feature type="non-terminal residue" evidence="1">
    <location>
        <position position="1"/>
    </location>
</feature>
<proteinExistence type="predicted"/>